<dbReference type="STRING" id="94130.A0A2Z6QD10"/>
<reference evidence="2 3" key="1">
    <citation type="submission" date="2017-11" db="EMBL/GenBank/DDBJ databases">
        <title>The genome of Rhizophagus clarus HR1 reveals common genetic basis of auxotrophy among arbuscular mycorrhizal fungi.</title>
        <authorList>
            <person name="Kobayashi Y."/>
        </authorList>
    </citation>
    <scope>NUCLEOTIDE SEQUENCE [LARGE SCALE GENOMIC DNA]</scope>
    <source>
        <strain evidence="2 3">HR1</strain>
    </source>
</reference>
<name>A0A2Z6QD10_9GLOM</name>
<accession>A0A2Z6QD10</accession>
<evidence type="ECO:0000313" key="2">
    <source>
        <dbReference type="EMBL" id="GBB83589.1"/>
    </source>
</evidence>
<comment type="caution">
    <text evidence="2">The sequence shown here is derived from an EMBL/GenBank/DDBJ whole genome shotgun (WGS) entry which is preliminary data.</text>
</comment>
<feature type="region of interest" description="Disordered" evidence="1">
    <location>
        <begin position="37"/>
        <end position="88"/>
    </location>
</feature>
<dbReference type="Proteomes" id="UP000247702">
    <property type="component" value="Unassembled WGS sequence"/>
</dbReference>
<organism evidence="2 3">
    <name type="scientific">Rhizophagus clarus</name>
    <dbReference type="NCBI Taxonomy" id="94130"/>
    <lineage>
        <taxon>Eukaryota</taxon>
        <taxon>Fungi</taxon>
        <taxon>Fungi incertae sedis</taxon>
        <taxon>Mucoromycota</taxon>
        <taxon>Glomeromycotina</taxon>
        <taxon>Glomeromycetes</taxon>
        <taxon>Glomerales</taxon>
        <taxon>Glomeraceae</taxon>
        <taxon>Rhizophagus</taxon>
    </lineage>
</organism>
<dbReference type="EMBL" id="BEXD01000036">
    <property type="protein sequence ID" value="GBB83589.1"/>
    <property type="molecule type" value="Genomic_DNA"/>
</dbReference>
<dbReference type="AlphaFoldDB" id="A0A2Z6QD10"/>
<gene>
    <name evidence="2" type="ORF">RclHR1_01030004</name>
</gene>
<evidence type="ECO:0000313" key="3">
    <source>
        <dbReference type="Proteomes" id="UP000247702"/>
    </source>
</evidence>
<keyword evidence="3" id="KW-1185">Reference proteome</keyword>
<evidence type="ECO:0000256" key="1">
    <source>
        <dbReference type="SAM" id="MobiDB-lite"/>
    </source>
</evidence>
<proteinExistence type="predicted"/>
<protein>
    <submittedName>
        <fullName evidence="2">Uncharacterized protein</fullName>
    </submittedName>
</protein>
<sequence>MQQHQPTQAPVHKITQITQMARNTQVLPSIQPIVTQPKPTIGIMGNMHLAPPHQSTQMMQSPPKRPRPDIPINHHQMNGPINGNYLKA</sequence>